<reference evidence="7 8" key="1">
    <citation type="submission" date="2019-03" db="EMBL/GenBank/DDBJ databases">
        <title>This is whole genome sequence of Paenibacillus sp MS74 strain.</title>
        <authorList>
            <person name="Trinh H.N."/>
        </authorList>
    </citation>
    <scope>NUCLEOTIDE SEQUENCE [LARGE SCALE GENOMIC DNA]</scope>
    <source>
        <strain evidence="7 8">MS74</strain>
    </source>
</reference>
<dbReference type="SUPFAM" id="SSF101116">
    <property type="entry name" value="Flagellar export chaperone FliS"/>
    <property type="match status" value="1"/>
</dbReference>
<evidence type="ECO:0000256" key="6">
    <source>
        <dbReference type="PIRNR" id="PIRNR039090"/>
    </source>
</evidence>
<dbReference type="CDD" id="cd16098">
    <property type="entry name" value="FliS"/>
    <property type="match status" value="1"/>
</dbReference>
<dbReference type="Pfam" id="PF02561">
    <property type="entry name" value="FliS"/>
    <property type="match status" value="1"/>
</dbReference>
<keyword evidence="7" id="KW-0282">Flagellum</keyword>
<comment type="subcellular location">
    <subcellularLocation>
        <location evidence="1 6">Cytoplasm</location>
        <location evidence="1 6">Cytosol</location>
    </subcellularLocation>
</comment>
<keyword evidence="7" id="KW-0969">Cilium</keyword>
<dbReference type="NCBIfam" id="TIGR00208">
    <property type="entry name" value="fliS"/>
    <property type="match status" value="1"/>
</dbReference>
<dbReference type="RefSeq" id="WP_133233885.1">
    <property type="nucleotide sequence ID" value="NZ_SMRT01000016.1"/>
</dbReference>
<dbReference type="EMBL" id="SMRT01000016">
    <property type="protein sequence ID" value="TDF93486.1"/>
    <property type="molecule type" value="Genomic_DNA"/>
</dbReference>
<dbReference type="OrthoDB" id="1524959at2"/>
<keyword evidence="8" id="KW-1185">Reference proteome</keyword>
<dbReference type="Proteomes" id="UP000295636">
    <property type="component" value="Unassembled WGS sequence"/>
</dbReference>
<evidence type="ECO:0000256" key="4">
    <source>
        <dbReference type="ARBA" id="ARBA00022795"/>
    </source>
</evidence>
<evidence type="ECO:0000313" key="7">
    <source>
        <dbReference type="EMBL" id="TDF93486.1"/>
    </source>
</evidence>
<proteinExistence type="inferred from homology"/>
<gene>
    <name evidence="7" type="primary">fliS</name>
    <name evidence="7" type="ORF">E1757_26495</name>
</gene>
<comment type="similarity">
    <text evidence="2 6">Belongs to the FliS family.</text>
</comment>
<name>A0A4R5KE40_9BACL</name>
<accession>A0A4R5KE40</accession>
<dbReference type="Gene3D" id="1.20.120.340">
    <property type="entry name" value="Flagellar protein FliS"/>
    <property type="match status" value="1"/>
</dbReference>
<organism evidence="7 8">
    <name type="scientific">Paenibacillus piri</name>
    <dbReference type="NCBI Taxonomy" id="2547395"/>
    <lineage>
        <taxon>Bacteria</taxon>
        <taxon>Bacillati</taxon>
        <taxon>Bacillota</taxon>
        <taxon>Bacilli</taxon>
        <taxon>Bacillales</taxon>
        <taxon>Paenibacillaceae</taxon>
        <taxon>Paenibacillus</taxon>
    </lineage>
</organism>
<dbReference type="PIRSF" id="PIRSF039090">
    <property type="entry name" value="Flis"/>
    <property type="match status" value="1"/>
</dbReference>
<evidence type="ECO:0000256" key="5">
    <source>
        <dbReference type="ARBA" id="ARBA00023186"/>
    </source>
</evidence>
<dbReference type="GO" id="GO:0005829">
    <property type="term" value="C:cytosol"/>
    <property type="evidence" value="ECO:0007669"/>
    <property type="project" value="UniProtKB-SubCell"/>
</dbReference>
<keyword evidence="3 6" id="KW-0963">Cytoplasm</keyword>
<keyword evidence="4 6" id="KW-1005">Bacterial flagellum biogenesis</keyword>
<dbReference type="InterPro" id="IPR003713">
    <property type="entry name" value="FliS"/>
</dbReference>
<evidence type="ECO:0000256" key="3">
    <source>
        <dbReference type="ARBA" id="ARBA00022490"/>
    </source>
</evidence>
<keyword evidence="7" id="KW-0966">Cell projection</keyword>
<evidence type="ECO:0000313" key="8">
    <source>
        <dbReference type="Proteomes" id="UP000295636"/>
    </source>
</evidence>
<dbReference type="InterPro" id="IPR036584">
    <property type="entry name" value="FliS_sf"/>
</dbReference>
<dbReference type="GO" id="GO:0071973">
    <property type="term" value="P:bacterial-type flagellum-dependent cell motility"/>
    <property type="evidence" value="ECO:0007669"/>
    <property type="project" value="TreeGrafter"/>
</dbReference>
<protein>
    <recommendedName>
        <fullName evidence="6">Flagellar secretion chaperone FliS</fullName>
    </recommendedName>
</protein>
<dbReference type="GO" id="GO:0044780">
    <property type="term" value="P:bacterial-type flagellum assembly"/>
    <property type="evidence" value="ECO:0007669"/>
    <property type="project" value="InterPro"/>
</dbReference>
<dbReference type="PANTHER" id="PTHR34773:SF1">
    <property type="entry name" value="FLAGELLAR SECRETION CHAPERONE FLIS"/>
    <property type="match status" value="1"/>
</dbReference>
<dbReference type="PANTHER" id="PTHR34773">
    <property type="entry name" value="FLAGELLAR SECRETION CHAPERONE FLIS"/>
    <property type="match status" value="1"/>
</dbReference>
<evidence type="ECO:0000256" key="1">
    <source>
        <dbReference type="ARBA" id="ARBA00004514"/>
    </source>
</evidence>
<comment type="caution">
    <text evidence="7">The sequence shown here is derived from an EMBL/GenBank/DDBJ whole genome shotgun (WGS) entry which is preliminary data.</text>
</comment>
<sequence>MIQAQAQAQAQRNKYLETTIQTATPAQLLIMLCDGAIRFCKSAIEAIKNNNHQEANTQFVKVQNIISEFIITIDRSAPVADSLLRLYEYFNYRLIEANIKKAVEPAEEVLGYLVELKETWIQAAKAALSDNQSGVSIG</sequence>
<dbReference type="AlphaFoldDB" id="A0A4R5KE40"/>
<evidence type="ECO:0000256" key="2">
    <source>
        <dbReference type="ARBA" id="ARBA00008787"/>
    </source>
</evidence>
<keyword evidence="5" id="KW-0143">Chaperone</keyword>